<protein>
    <submittedName>
        <fullName evidence="1">Uncharacterized protein</fullName>
    </submittedName>
</protein>
<reference evidence="1 2" key="1">
    <citation type="submission" date="2022-04" db="EMBL/GenBank/DDBJ databases">
        <title>Hymenobacter sp. isolated from the air.</title>
        <authorList>
            <person name="Won M."/>
            <person name="Lee C.-M."/>
            <person name="Woen H.-Y."/>
            <person name="Kwon S.-W."/>
        </authorList>
    </citation>
    <scope>NUCLEOTIDE SEQUENCE [LARGE SCALE GENOMIC DNA]</scope>
    <source>
        <strain evidence="2">5516 S-25</strain>
    </source>
</reference>
<keyword evidence="2" id="KW-1185">Reference proteome</keyword>
<sequence>MDLTFDLNLDASFADSIRQQHTGVDAQRAITDLEDQVGGTLHQLYQRHKLLPGVGDQVQIDDTLTVVVTARRFESDGSLWFSVQRHSA</sequence>
<dbReference type="Proteomes" id="UP000829647">
    <property type="component" value="Chromosome"/>
</dbReference>
<organism evidence="1 2">
    <name type="scientific">Hymenobacter sublimis</name>
    <dbReference type="NCBI Taxonomy" id="2933777"/>
    <lineage>
        <taxon>Bacteria</taxon>
        <taxon>Pseudomonadati</taxon>
        <taxon>Bacteroidota</taxon>
        <taxon>Cytophagia</taxon>
        <taxon>Cytophagales</taxon>
        <taxon>Hymenobacteraceae</taxon>
        <taxon>Hymenobacter</taxon>
    </lineage>
</organism>
<dbReference type="EMBL" id="CP095848">
    <property type="protein sequence ID" value="UPL50328.1"/>
    <property type="molecule type" value="Genomic_DNA"/>
</dbReference>
<name>A0ABY4JEE2_9BACT</name>
<gene>
    <name evidence="1" type="ORF">MWH26_05315</name>
</gene>
<dbReference type="RefSeq" id="WP_247976365.1">
    <property type="nucleotide sequence ID" value="NZ_CP095848.1"/>
</dbReference>
<evidence type="ECO:0000313" key="2">
    <source>
        <dbReference type="Proteomes" id="UP000829647"/>
    </source>
</evidence>
<accession>A0ABY4JEE2</accession>
<proteinExistence type="predicted"/>
<evidence type="ECO:0000313" key="1">
    <source>
        <dbReference type="EMBL" id="UPL50328.1"/>
    </source>
</evidence>